<dbReference type="InterPro" id="IPR006260">
    <property type="entry name" value="TonB/TolA_C"/>
</dbReference>
<keyword evidence="3" id="KW-1133">Transmembrane helix</keyword>
<dbReference type="NCBIfam" id="TIGR01352">
    <property type="entry name" value="tonB_Cterm"/>
    <property type="match status" value="1"/>
</dbReference>
<evidence type="ECO:0000256" key="3">
    <source>
        <dbReference type="ARBA" id="ARBA00022989"/>
    </source>
</evidence>
<feature type="region of interest" description="Disordered" evidence="5">
    <location>
        <begin position="1"/>
        <end position="88"/>
    </location>
</feature>
<dbReference type="SUPFAM" id="SSF74653">
    <property type="entry name" value="TolA/TonB C-terminal domain"/>
    <property type="match status" value="1"/>
</dbReference>
<evidence type="ECO:0000313" key="6">
    <source>
        <dbReference type="EMBL" id="CCG18464.1"/>
    </source>
</evidence>
<organism evidence="6">
    <name type="scientific">Taylorella equigenitalis 14/56</name>
    <dbReference type="NCBI Taxonomy" id="1091497"/>
    <lineage>
        <taxon>Bacteria</taxon>
        <taxon>Pseudomonadati</taxon>
        <taxon>Pseudomonadota</taxon>
        <taxon>Betaproteobacteria</taxon>
        <taxon>Burkholderiales</taxon>
        <taxon>Alcaligenaceae</taxon>
        <taxon>Taylorella</taxon>
    </lineage>
</organism>
<dbReference type="InterPro" id="IPR014161">
    <property type="entry name" value="Tol-Pal_TolA"/>
</dbReference>
<evidence type="ECO:0000256" key="5">
    <source>
        <dbReference type="SAM" id="MobiDB-lite"/>
    </source>
</evidence>
<dbReference type="Pfam" id="PF13103">
    <property type="entry name" value="TonB_2"/>
    <property type="match status" value="1"/>
</dbReference>
<dbReference type="GO" id="GO:0043213">
    <property type="term" value="P:bacteriocin transport"/>
    <property type="evidence" value="ECO:0007669"/>
    <property type="project" value="InterPro"/>
</dbReference>
<dbReference type="EMBL" id="HE681423">
    <property type="protein sequence ID" value="CCG18464.1"/>
    <property type="molecule type" value="Genomic_DNA"/>
</dbReference>
<evidence type="ECO:0000256" key="4">
    <source>
        <dbReference type="ARBA" id="ARBA00023136"/>
    </source>
</evidence>
<comment type="subcellular location">
    <subcellularLocation>
        <location evidence="1">Membrane</location>
        <topology evidence="1">Single-pass membrane protein</topology>
    </subcellularLocation>
</comment>
<protein>
    <submittedName>
        <fullName evidence="6">Putative TolA protein</fullName>
    </submittedName>
</protein>
<reference evidence="6" key="1">
    <citation type="journal article" date="2012" name="Vet. Microbiol.">
        <title>Comparative genomic analyses of the Taylorellae.</title>
        <authorList>
            <person name="Hauser H."/>
            <person name="Richter D.C."/>
            <person name="van Tonder A."/>
            <person name="Clark L."/>
            <person name="Preston A."/>
        </authorList>
    </citation>
    <scope>NUCLEOTIDE SEQUENCE</scope>
    <source>
        <strain evidence="6">14/56</strain>
    </source>
</reference>
<feature type="compositionally biased region" description="Basic and acidic residues" evidence="5">
    <location>
        <begin position="1"/>
        <end position="68"/>
    </location>
</feature>
<keyword evidence="4" id="KW-0472">Membrane</keyword>
<dbReference type="AlphaFoldDB" id="I7IJL4"/>
<accession>I7IJL4</accession>
<dbReference type="GO" id="GO:0019534">
    <property type="term" value="F:toxin transmembrane transporter activity"/>
    <property type="evidence" value="ECO:0007669"/>
    <property type="project" value="InterPro"/>
</dbReference>
<sequence>RKAEEEKRKAEEEKRKAEEARKKAEEEKRKEEEARKKAEEERRKAEEARKKAEEERIAKEKAKRDAIRGDIMSRAGIKGGQNNTNQIGGGGGNSEYIRRVQACVQPHLKFNGPKKLKLNYKVVLGPNNKVQSSTVVVTSGNKAFDTAVLRAIYQCNPFPKPPKGNVIQGPYIYTPR</sequence>
<gene>
    <name evidence="6" type="primary">tolA</name>
    <name evidence="6" type="ORF">KUK_1167</name>
</gene>
<feature type="non-terminal residue" evidence="6">
    <location>
        <position position="1"/>
    </location>
</feature>
<dbReference type="NCBIfam" id="TIGR02794">
    <property type="entry name" value="tolA_full"/>
    <property type="match status" value="1"/>
</dbReference>
<evidence type="ECO:0000256" key="2">
    <source>
        <dbReference type="ARBA" id="ARBA00022692"/>
    </source>
</evidence>
<evidence type="ECO:0000256" key="1">
    <source>
        <dbReference type="ARBA" id="ARBA00004167"/>
    </source>
</evidence>
<dbReference type="GO" id="GO:0016020">
    <property type="term" value="C:membrane"/>
    <property type="evidence" value="ECO:0007669"/>
    <property type="project" value="UniProtKB-SubCell"/>
</dbReference>
<dbReference type="HOGENOM" id="CLU_1528481_0_0_4"/>
<proteinExistence type="predicted"/>
<name>I7IJL4_9BURK</name>
<dbReference type="Gene3D" id="3.30.1150.10">
    <property type="match status" value="1"/>
</dbReference>
<dbReference type="KEGG" id="teg:KUK_1167"/>
<keyword evidence="2" id="KW-0812">Transmembrane</keyword>